<organism evidence="1 2">
    <name type="scientific">Necator americanus</name>
    <name type="common">Human hookworm</name>
    <dbReference type="NCBI Taxonomy" id="51031"/>
    <lineage>
        <taxon>Eukaryota</taxon>
        <taxon>Metazoa</taxon>
        <taxon>Ecdysozoa</taxon>
        <taxon>Nematoda</taxon>
        <taxon>Chromadorea</taxon>
        <taxon>Rhabditida</taxon>
        <taxon>Rhabditina</taxon>
        <taxon>Rhabditomorpha</taxon>
        <taxon>Strongyloidea</taxon>
        <taxon>Ancylostomatidae</taxon>
        <taxon>Bunostominae</taxon>
        <taxon>Necator</taxon>
    </lineage>
</organism>
<protein>
    <recommendedName>
        <fullName evidence="3">Reverse transcriptase domain-containing protein</fullName>
    </recommendedName>
</protein>
<evidence type="ECO:0000313" key="1">
    <source>
        <dbReference type="EMBL" id="KAK6729785.1"/>
    </source>
</evidence>
<reference evidence="1 2" key="1">
    <citation type="submission" date="2023-08" db="EMBL/GenBank/DDBJ databases">
        <title>A Necator americanus chromosomal reference genome.</title>
        <authorList>
            <person name="Ilik V."/>
            <person name="Petrzelkova K.J."/>
            <person name="Pardy F."/>
            <person name="Fuh T."/>
            <person name="Niatou-Singa F.S."/>
            <person name="Gouil Q."/>
            <person name="Baker L."/>
            <person name="Ritchie M.E."/>
            <person name="Jex A.R."/>
            <person name="Gazzola D."/>
            <person name="Li H."/>
            <person name="Toshio Fujiwara R."/>
            <person name="Zhan B."/>
            <person name="Aroian R.V."/>
            <person name="Pafco B."/>
            <person name="Schwarz E.M."/>
        </authorList>
    </citation>
    <scope>NUCLEOTIDE SEQUENCE [LARGE SCALE GENOMIC DNA]</scope>
    <source>
        <strain evidence="1 2">Aroian</strain>
        <tissue evidence="1">Whole animal</tissue>
    </source>
</reference>
<evidence type="ECO:0008006" key="3">
    <source>
        <dbReference type="Google" id="ProtNLM"/>
    </source>
</evidence>
<proteinExistence type="predicted"/>
<keyword evidence="2" id="KW-1185">Reference proteome</keyword>
<gene>
    <name evidence="1" type="primary">Necator_chrI.g2815</name>
    <name evidence="1" type="ORF">RB195_006687</name>
</gene>
<accession>A0ABR1BWG7</accession>
<name>A0ABR1BWG7_NECAM</name>
<sequence length="108" mass="12485">MQLNDLRFADDIALITSSIGQAARMLVEFDETHVCIGLQLNLQKTMFMRDGWVSDAPFTLNRTNISEPATMHQLRLYRSRTNMKNDLTRNWAGANERLGERIRALEMK</sequence>
<evidence type="ECO:0000313" key="2">
    <source>
        <dbReference type="Proteomes" id="UP001303046"/>
    </source>
</evidence>
<dbReference type="EMBL" id="JAVFWL010000001">
    <property type="protein sequence ID" value="KAK6729785.1"/>
    <property type="molecule type" value="Genomic_DNA"/>
</dbReference>
<comment type="caution">
    <text evidence="1">The sequence shown here is derived from an EMBL/GenBank/DDBJ whole genome shotgun (WGS) entry which is preliminary data.</text>
</comment>
<dbReference type="Proteomes" id="UP001303046">
    <property type="component" value="Unassembled WGS sequence"/>
</dbReference>